<sequence length="88" mass="9795">APAYERIAPSPERRLFAKFSDGDLAALGVDATTLRQARVLTDVEQLEVFAPHFPQDQREVLEYLAAGFTVEEVWRDVVSLHLADQAAV</sequence>
<reference evidence="1 2" key="1">
    <citation type="submission" date="2020-01" db="EMBL/GenBank/DDBJ databases">
        <title>Insect and environment-associated Actinomycetes.</title>
        <authorList>
            <person name="Currrie C."/>
            <person name="Chevrette M."/>
            <person name="Carlson C."/>
            <person name="Stubbendieck R."/>
            <person name="Wendt-Pienkowski E."/>
        </authorList>
    </citation>
    <scope>NUCLEOTIDE SEQUENCE [LARGE SCALE GENOMIC DNA]</scope>
    <source>
        <strain evidence="1 2">SID14438</strain>
    </source>
</reference>
<evidence type="ECO:0000313" key="2">
    <source>
        <dbReference type="Proteomes" id="UP000471648"/>
    </source>
</evidence>
<feature type="non-terminal residue" evidence="1">
    <location>
        <position position="88"/>
    </location>
</feature>
<dbReference type="GO" id="GO:0004386">
    <property type="term" value="F:helicase activity"/>
    <property type="evidence" value="ECO:0007669"/>
    <property type="project" value="UniProtKB-KW"/>
</dbReference>
<comment type="caution">
    <text evidence="1">The sequence shown here is derived from an EMBL/GenBank/DDBJ whole genome shotgun (WGS) entry which is preliminary data.</text>
</comment>
<accession>A0A6N9VL72</accession>
<keyword evidence="1" id="KW-0547">Nucleotide-binding</keyword>
<name>A0A6N9VL72_STRMI</name>
<proteinExistence type="predicted"/>
<gene>
    <name evidence="1" type="ORF">G3I39_33655</name>
</gene>
<protein>
    <submittedName>
        <fullName evidence="1">DNA helicase UvrD</fullName>
    </submittedName>
</protein>
<keyword evidence="1" id="KW-0378">Hydrolase</keyword>
<dbReference type="EMBL" id="JAAGME010001422">
    <property type="protein sequence ID" value="NEB71978.1"/>
    <property type="molecule type" value="Genomic_DNA"/>
</dbReference>
<organism evidence="1 2">
    <name type="scientific">Streptomyces microflavus</name>
    <name type="common">Streptomyces lipmanii</name>
    <dbReference type="NCBI Taxonomy" id="1919"/>
    <lineage>
        <taxon>Bacteria</taxon>
        <taxon>Bacillati</taxon>
        <taxon>Actinomycetota</taxon>
        <taxon>Actinomycetes</taxon>
        <taxon>Kitasatosporales</taxon>
        <taxon>Streptomycetaceae</taxon>
        <taxon>Streptomyces</taxon>
    </lineage>
</organism>
<keyword evidence="1" id="KW-0067">ATP-binding</keyword>
<evidence type="ECO:0000313" key="1">
    <source>
        <dbReference type="EMBL" id="NEB71978.1"/>
    </source>
</evidence>
<dbReference type="Proteomes" id="UP000471648">
    <property type="component" value="Unassembled WGS sequence"/>
</dbReference>
<feature type="non-terminal residue" evidence="1">
    <location>
        <position position="1"/>
    </location>
</feature>
<keyword evidence="1" id="KW-0347">Helicase</keyword>
<dbReference type="AlphaFoldDB" id="A0A6N9VL72"/>